<dbReference type="Pfam" id="PF00501">
    <property type="entry name" value="AMP-binding"/>
    <property type="match status" value="1"/>
</dbReference>
<dbReference type="OMA" id="GAHEPIA"/>
<dbReference type="Proteomes" id="UP000654075">
    <property type="component" value="Unassembled WGS sequence"/>
</dbReference>
<name>A0A813FEK9_POLGL</name>
<accession>A0A813FEK9</accession>
<reference evidence="3" key="1">
    <citation type="submission" date="2021-02" db="EMBL/GenBank/DDBJ databases">
        <authorList>
            <person name="Dougan E. K."/>
            <person name="Rhodes N."/>
            <person name="Thang M."/>
            <person name="Chan C."/>
        </authorList>
    </citation>
    <scope>NUCLEOTIDE SEQUENCE</scope>
</reference>
<comment type="caution">
    <text evidence="3">The sequence shown here is derived from an EMBL/GenBank/DDBJ whole genome shotgun (WGS) entry which is preliminary data.</text>
</comment>
<keyword evidence="4" id="KW-1185">Reference proteome</keyword>
<protein>
    <recommendedName>
        <fullName evidence="2">AMP-dependent synthetase/ligase domain-containing protein</fullName>
    </recommendedName>
</protein>
<dbReference type="EMBL" id="CAJNNV010024862">
    <property type="protein sequence ID" value="CAE8610910.1"/>
    <property type="molecule type" value="Genomic_DNA"/>
</dbReference>
<feature type="region of interest" description="Disordered" evidence="1">
    <location>
        <begin position="1"/>
        <end position="32"/>
    </location>
</feature>
<evidence type="ECO:0000259" key="2">
    <source>
        <dbReference type="Pfam" id="PF00501"/>
    </source>
</evidence>
<dbReference type="OrthoDB" id="10253115at2759"/>
<dbReference type="SUPFAM" id="SSF56801">
    <property type="entry name" value="Acetyl-CoA synthetase-like"/>
    <property type="match status" value="1"/>
</dbReference>
<dbReference type="InterPro" id="IPR000873">
    <property type="entry name" value="AMP-dep_synth/lig_dom"/>
</dbReference>
<evidence type="ECO:0000256" key="1">
    <source>
        <dbReference type="SAM" id="MobiDB-lite"/>
    </source>
</evidence>
<gene>
    <name evidence="3" type="ORF">PGLA1383_LOCUS28715</name>
</gene>
<feature type="domain" description="AMP-dependent synthetase/ligase" evidence="2">
    <location>
        <begin position="101"/>
        <end position="312"/>
    </location>
</feature>
<dbReference type="AlphaFoldDB" id="A0A813FEK9"/>
<sequence length="407" mass="41987">MPAAVETPMERPKVPDASTSHHRALRPNASPRVSLARTAPGKLYWLLFCLFPVTQRGHPGGSPGSMAAASAMAGTVKALCRAPFGPTRRCASSLASLVSSHAAAAPDRLALAAPQQGLSWSFGELEDRAEHVAAALAARGYVRGHSLVTDLPNSAENLLLQVACSRLGVAVATAKDEAAVKELVSKRSLMGAVAHRPSSSESEALPSLLVQCQLPLPPFLVEELDGSLAAFQDGRCPDAVKVYDATPLGYWSSTTALTNGEAISVMGAAARDRLAMTAEDRVLVGITLCHAFGIGSAVGGAWLAGAAVVLPGASGIRGCGSPSQRAEATLACLASQRCTLLFADVHTLKALPLPGPGVDVSALRGGVCKVGSGSTFLEDVREAKLGPENELRPLEYAGVRLVAIGKL</sequence>
<evidence type="ECO:0000313" key="4">
    <source>
        <dbReference type="Proteomes" id="UP000654075"/>
    </source>
</evidence>
<proteinExistence type="predicted"/>
<dbReference type="Gene3D" id="3.40.50.12780">
    <property type="entry name" value="N-terminal domain of ligase-like"/>
    <property type="match status" value="1"/>
</dbReference>
<evidence type="ECO:0000313" key="3">
    <source>
        <dbReference type="EMBL" id="CAE8610910.1"/>
    </source>
</evidence>
<organism evidence="3 4">
    <name type="scientific">Polarella glacialis</name>
    <name type="common">Dinoflagellate</name>
    <dbReference type="NCBI Taxonomy" id="89957"/>
    <lineage>
        <taxon>Eukaryota</taxon>
        <taxon>Sar</taxon>
        <taxon>Alveolata</taxon>
        <taxon>Dinophyceae</taxon>
        <taxon>Suessiales</taxon>
        <taxon>Suessiaceae</taxon>
        <taxon>Polarella</taxon>
    </lineage>
</organism>
<dbReference type="InterPro" id="IPR042099">
    <property type="entry name" value="ANL_N_sf"/>
</dbReference>